<dbReference type="EMBL" id="PGOL01000415">
    <property type="protein sequence ID" value="PKI70902.1"/>
    <property type="molecule type" value="Genomic_DNA"/>
</dbReference>
<sequence>MKEHECSQFAMQGCREANWPGRRCVNTLRDVHWYVELACMGWCEHVWTCVGWPSVHGSPYHGRRVKAAGGLPVKVGTTRLSCEVGGWDEQPLVTTRLAMER</sequence>
<gene>
    <name evidence="1" type="ORF">CRG98_008697</name>
</gene>
<evidence type="ECO:0000313" key="1">
    <source>
        <dbReference type="EMBL" id="PKI70902.1"/>
    </source>
</evidence>
<comment type="caution">
    <text evidence="1">The sequence shown here is derived from an EMBL/GenBank/DDBJ whole genome shotgun (WGS) entry which is preliminary data.</text>
</comment>
<name>A0A2I0KQZ2_PUNGR</name>
<reference evidence="1 2" key="1">
    <citation type="submission" date="2017-11" db="EMBL/GenBank/DDBJ databases">
        <title>De-novo sequencing of pomegranate (Punica granatum L.) genome.</title>
        <authorList>
            <person name="Akparov Z."/>
            <person name="Amiraslanov A."/>
            <person name="Hajiyeva S."/>
            <person name="Abbasov M."/>
            <person name="Kaur K."/>
            <person name="Hamwieh A."/>
            <person name="Solovyev V."/>
            <person name="Salamov A."/>
            <person name="Braich B."/>
            <person name="Kosarev P."/>
            <person name="Mahmoud A."/>
            <person name="Hajiyev E."/>
            <person name="Babayeva S."/>
            <person name="Izzatullayeva V."/>
            <person name="Mammadov A."/>
            <person name="Mammadov A."/>
            <person name="Sharifova S."/>
            <person name="Ojaghi J."/>
            <person name="Eynullazada K."/>
            <person name="Bayramov B."/>
            <person name="Abdulazimova A."/>
            <person name="Shahmuradov I."/>
        </authorList>
    </citation>
    <scope>NUCLEOTIDE SEQUENCE [LARGE SCALE GENOMIC DNA]</scope>
    <source>
        <strain evidence="2">cv. AG2017</strain>
        <tissue evidence="1">Leaf</tissue>
    </source>
</reference>
<dbReference type="Proteomes" id="UP000233551">
    <property type="component" value="Unassembled WGS sequence"/>
</dbReference>
<keyword evidence="2" id="KW-1185">Reference proteome</keyword>
<organism evidence="1 2">
    <name type="scientific">Punica granatum</name>
    <name type="common">Pomegranate</name>
    <dbReference type="NCBI Taxonomy" id="22663"/>
    <lineage>
        <taxon>Eukaryota</taxon>
        <taxon>Viridiplantae</taxon>
        <taxon>Streptophyta</taxon>
        <taxon>Embryophyta</taxon>
        <taxon>Tracheophyta</taxon>
        <taxon>Spermatophyta</taxon>
        <taxon>Magnoliopsida</taxon>
        <taxon>eudicotyledons</taxon>
        <taxon>Gunneridae</taxon>
        <taxon>Pentapetalae</taxon>
        <taxon>rosids</taxon>
        <taxon>malvids</taxon>
        <taxon>Myrtales</taxon>
        <taxon>Lythraceae</taxon>
        <taxon>Punica</taxon>
    </lineage>
</organism>
<accession>A0A2I0KQZ2</accession>
<protein>
    <submittedName>
        <fullName evidence="1">Uncharacterized protein</fullName>
    </submittedName>
</protein>
<evidence type="ECO:0000313" key="2">
    <source>
        <dbReference type="Proteomes" id="UP000233551"/>
    </source>
</evidence>
<proteinExistence type="predicted"/>
<dbReference type="AlphaFoldDB" id="A0A2I0KQZ2"/>